<dbReference type="AlphaFoldDB" id="A0A7C8M346"/>
<protein>
    <submittedName>
        <fullName evidence="3">Uncharacterized protein</fullName>
    </submittedName>
</protein>
<comment type="caution">
    <text evidence="3">The sequence shown here is derived from an EMBL/GenBank/DDBJ whole genome shotgun (WGS) entry which is preliminary data.</text>
</comment>
<keyword evidence="2" id="KW-0472">Membrane</keyword>
<keyword evidence="4" id="KW-1185">Reference proteome</keyword>
<name>A0A7C8M346_9PLEO</name>
<feature type="region of interest" description="Disordered" evidence="1">
    <location>
        <begin position="511"/>
        <end position="531"/>
    </location>
</feature>
<feature type="transmembrane region" description="Helical" evidence="2">
    <location>
        <begin position="35"/>
        <end position="60"/>
    </location>
</feature>
<dbReference type="EMBL" id="JAADJZ010000028">
    <property type="protein sequence ID" value="KAF2866301.1"/>
    <property type="molecule type" value="Genomic_DNA"/>
</dbReference>
<reference evidence="3 4" key="1">
    <citation type="submission" date="2020-01" db="EMBL/GenBank/DDBJ databases">
        <authorList>
            <consortium name="DOE Joint Genome Institute"/>
            <person name="Haridas S."/>
            <person name="Albert R."/>
            <person name="Binder M."/>
            <person name="Bloem J."/>
            <person name="Labutti K."/>
            <person name="Salamov A."/>
            <person name="Andreopoulos B."/>
            <person name="Baker S.E."/>
            <person name="Barry K."/>
            <person name="Bills G."/>
            <person name="Bluhm B.H."/>
            <person name="Cannon C."/>
            <person name="Castanera R."/>
            <person name="Culley D.E."/>
            <person name="Daum C."/>
            <person name="Ezra D."/>
            <person name="Gonzalez J.B."/>
            <person name="Henrissat B."/>
            <person name="Kuo A."/>
            <person name="Liang C."/>
            <person name="Lipzen A."/>
            <person name="Lutzoni F."/>
            <person name="Magnuson J."/>
            <person name="Mondo S."/>
            <person name="Nolan M."/>
            <person name="Ohm R."/>
            <person name="Pangilinan J."/>
            <person name="Park H.-J.H."/>
            <person name="Ramirez L."/>
            <person name="Alfaro M."/>
            <person name="Sun H."/>
            <person name="Tritt A."/>
            <person name="Yoshinaga Y."/>
            <person name="Zwiers L.-H.L."/>
            <person name="Turgeon B.G."/>
            <person name="Goodwin S.B."/>
            <person name="Spatafora J.W."/>
            <person name="Crous P.W."/>
            <person name="Grigoriev I.V."/>
        </authorList>
    </citation>
    <scope>NUCLEOTIDE SEQUENCE [LARGE SCALE GENOMIC DNA]</scope>
    <source>
        <strain evidence="3 4">CBS 611.86</strain>
    </source>
</reference>
<dbReference type="Proteomes" id="UP000481861">
    <property type="component" value="Unassembled WGS sequence"/>
</dbReference>
<gene>
    <name evidence="3" type="ORF">BDV95DRAFT_649130</name>
</gene>
<feature type="transmembrane region" description="Helical" evidence="2">
    <location>
        <begin position="112"/>
        <end position="137"/>
    </location>
</feature>
<evidence type="ECO:0000256" key="2">
    <source>
        <dbReference type="SAM" id="Phobius"/>
    </source>
</evidence>
<keyword evidence="2" id="KW-1133">Transmembrane helix</keyword>
<accession>A0A7C8M346</accession>
<feature type="transmembrane region" description="Helical" evidence="2">
    <location>
        <begin position="551"/>
        <end position="578"/>
    </location>
</feature>
<evidence type="ECO:0000313" key="3">
    <source>
        <dbReference type="EMBL" id="KAF2866301.1"/>
    </source>
</evidence>
<evidence type="ECO:0000313" key="4">
    <source>
        <dbReference type="Proteomes" id="UP000481861"/>
    </source>
</evidence>
<keyword evidence="2" id="KW-0812">Transmembrane</keyword>
<proteinExistence type="predicted"/>
<evidence type="ECO:0000256" key="1">
    <source>
        <dbReference type="SAM" id="MobiDB-lite"/>
    </source>
</evidence>
<sequence length="708" mass="79030">MSELDDVYVHRGLWTNWSQGPVLGRTITTDTRTGIIVISILAILSSVATTHLWHIVIFALHQIRARGCPSDLLFWQQQAILRTLPAPSALMAENVNLWWIWRKRAQCPFLRCFGHVLLAFVYVIGALSATISTSFVVQTSNVEVLVNTPFCNKYIHRDQKPGWSHLDKTLDRAASYRNRCYGEGVSLPETCHSILIQPRLLLQQSITQCPFSKSMCTKGHVQAISVDTGLLDLTSDLGLNLPRQEAVKIRKKTTCTVVPVQDHLRMVNASTDDVYRSEQEQGFGFTRPTTSQIEVPAVALGKNLRFSRDYGNLTFIFKPPNDGLPLGYGVKQVFALATPSNLTKWDVVPELKLDDADTVLVAIDLRGATYIAPVEDILFSAHRSNQNNSRFFSDRPVGLLGCTQQYQYCIARPSQTEYCTQLRGALLDIPPITLPSISPLQKAALKHFITITRNISSVRSTFGGYLNATASISPMPGLPPDQWVHEVIALETQFLSLLQVMFTDHATGYASGDGDAKNSTPPVQSRDRNDRSLLCNTQKMRKAGGFANINYFGLVFIIVMTTAIVLLDLYLLKILLFLSKFHRAMVPRLDRWIQDGILQLQRRAFEAETKGSWGKIDQEVPVTTTDEKLAELSHASLPQGYKVTQNFATSDLLAQRVSSSYLLSQWGADLISSLSRFKVGHDTTDLPHQVEDDVSDFSVSTMPDRSKD</sequence>
<dbReference type="OrthoDB" id="3540210at2759"/>
<organism evidence="3 4">
    <name type="scientific">Massariosphaeria phaeospora</name>
    <dbReference type="NCBI Taxonomy" id="100035"/>
    <lineage>
        <taxon>Eukaryota</taxon>
        <taxon>Fungi</taxon>
        <taxon>Dikarya</taxon>
        <taxon>Ascomycota</taxon>
        <taxon>Pezizomycotina</taxon>
        <taxon>Dothideomycetes</taxon>
        <taxon>Pleosporomycetidae</taxon>
        <taxon>Pleosporales</taxon>
        <taxon>Pleosporales incertae sedis</taxon>
        <taxon>Massariosphaeria</taxon>
    </lineage>
</organism>